<feature type="domain" description="THAP-type" evidence="7">
    <location>
        <begin position="1"/>
        <end position="87"/>
    </location>
</feature>
<comment type="cofactor">
    <cofactor evidence="1">
        <name>a divalent metal cation</name>
        <dbReference type="ChEBI" id="CHEBI:60240"/>
    </cofactor>
</comment>
<accession>A0A553PF87</accession>
<gene>
    <name evidence="8" type="ORF">TCAL_08359</name>
</gene>
<keyword evidence="2" id="KW-0479">Metal-binding</keyword>
<evidence type="ECO:0000313" key="9">
    <source>
        <dbReference type="Proteomes" id="UP000318571"/>
    </source>
</evidence>
<dbReference type="OrthoDB" id="7493574at2759"/>
<dbReference type="GO" id="GO:0008270">
    <property type="term" value="F:zinc ion binding"/>
    <property type="evidence" value="ECO:0007669"/>
    <property type="project" value="UniProtKB-KW"/>
</dbReference>
<dbReference type="PROSITE" id="PS50950">
    <property type="entry name" value="ZF_THAP"/>
    <property type="match status" value="1"/>
</dbReference>
<dbReference type="SUPFAM" id="SSF57716">
    <property type="entry name" value="Glucocorticoid receptor-like (DNA-binding domain)"/>
    <property type="match status" value="1"/>
</dbReference>
<dbReference type="InterPro" id="IPR027805">
    <property type="entry name" value="Transposase_HTH_dom"/>
</dbReference>
<evidence type="ECO:0000256" key="5">
    <source>
        <dbReference type="ARBA" id="ARBA00023125"/>
    </source>
</evidence>
<protein>
    <recommendedName>
        <fullName evidence="7">THAP-type domain-containing protein</fullName>
    </recommendedName>
</protein>
<evidence type="ECO:0000256" key="3">
    <source>
        <dbReference type="ARBA" id="ARBA00022771"/>
    </source>
</evidence>
<dbReference type="InterPro" id="IPR027806">
    <property type="entry name" value="HARBI1_dom"/>
</dbReference>
<evidence type="ECO:0000313" key="8">
    <source>
        <dbReference type="EMBL" id="TRY76347.1"/>
    </source>
</evidence>
<dbReference type="OMA" id="DWHARRM"/>
<evidence type="ECO:0000256" key="6">
    <source>
        <dbReference type="PROSITE-ProRule" id="PRU00309"/>
    </source>
</evidence>
<proteinExistence type="predicted"/>
<evidence type="ECO:0000259" key="7">
    <source>
        <dbReference type="PROSITE" id="PS50950"/>
    </source>
</evidence>
<dbReference type="PANTHER" id="PTHR23080">
    <property type="entry name" value="THAP DOMAIN PROTEIN"/>
    <property type="match status" value="1"/>
</dbReference>
<keyword evidence="5 6" id="KW-0238">DNA-binding</keyword>
<dbReference type="EMBL" id="VCGU01000004">
    <property type="protein sequence ID" value="TRY76347.1"/>
    <property type="molecule type" value="Genomic_DNA"/>
</dbReference>
<evidence type="ECO:0000256" key="2">
    <source>
        <dbReference type="ARBA" id="ARBA00022723"/>
    </source>
</evidence>
<dbReference type="Pfam" id="PF13359">
    <property type="entry name" value="DDE_Tnp_4"/>
    <property type="match status" value="1"/>
</dbReference>
<comment type="caution">
    <text evidence="8">The sequence shown here is derived from an EMBL/GenBank/DDBJ whole genome shotgun (WGS) entry which is preliminary data.</text>
</comment>
<organism evidence="8 9">
    <name type="scientific">Tigriopus californicus</name>
    <name type="common">Marine copepod</name>
    <dbReference type="NCBI Taxonomy" id="6832"/>
    <lineage>
        <taxon>Eukaryota</taxon>
        <taxon>Metazoa</taxon>
        <taxon>Ecdysozoa</taxon>
        <taxon>Arthropoda</taxon>
        <taxon>Crustacea</taxon>
        <taxon>Multicrustacea</taxon>
        <taxon>Hexanauplia</taxon>
        <taxon>Copepoda</taxon>
        <taxon>Harpacticoida</taxon>
        <taxon>Harpacticidae</taxon>
        <taxon>Tigriopus</taxon>
    </lineage>
</organism>
<reference evidence="8 9" key="1">
    <citation type="journal article" date="2018" name="Nat. Ecol. Evol.">
        <title>Genomic signatures of mitonuclear coevolution across populations of Tigriopus californicus.</title>
        <authorList>
            <person name="Barreto F.S."/>
            <person name="Watson E.T."/>
            <person name="Lima T.G."/>
            <person name="Willett C.S."/>
            <person name="Edmands S."/>
            <person name="Li W."/>
            <person name="Burton R.S."/>
        </authorList>
    </citation>
    <scope>NUCLEOTIDE SEQUENCE [LARGE SCALE GENOMIC DNA]</scope>
    <source>
        <strain evidence="8 9">San Diego</strain>
    </source>
</reference>
<dbReference type="Pfam" id="PF05485">
    <property type="entry name" value="THAP"/>
    <property type="match status" value="1"/>
</dbReference>
<keyword evidence="4" id="KW-0862">Zinc</keyword>
<dbReference type="GO" id="GO:0003677">
    <property type="term" value="F:DNA binding"/>
    <property type="evidence" value="ECO:0007669"/>
    <property type="project" value="UniProtKB-UniRule"/>
</dbReference>
<keyword evidence="3 6" id="KW-0863">Zinc-finger</keyword>
<dbReference type="InterPro" id="IPR006612">
    <property type="entry name" value="THAP_Znf"/>
</dbReference>
<dbReference type="Proteomes" id="UP000318571">
    <property type="component" value="Chromosome 5"/>
</dbReference>
<evidence type="ECO:0000256" key="4">
    <source>
        <dbReference type="ARBA" id="ARBA00022833"/>
    </source>
</evidence>
<keyword evidence="9" id="KW-1185">Reference proteome</keyword>
<dbReference type="AlphaFoldDB" id="A0A553PF87"/>
<dbReference type="Pfam" id="PF13613">
    <property type="entry name" value="HTH_Tnp_4"/>
    <property type="match status" value="1"/>
</dbReference>
<evidence type="ECO:0000256" key="1">
    <source>
        <dbReference type="ARBA" id="ARBA00001968"/>
    </source>
</evidence>
<name>A0A553PF87_TIGCA</name>
<sequence length="497" mass="55465">MVGTCIVMGCAYHADMTPLNDEGVQFFPIPEVDAVRRMRWLAALKPSAKVIKDQGWPPPLACVCSRHFVRGKPNSNPNDIDFVPSILPNKGPTPRKDMTLKRIALSPQVAIKPFKKRAPDSLVEVKSEDPDFDESTFEDVNPKCYVSRKNKLGSHQKSVEVQCKLKAELKTGFIFQSKSLPCTSNWRKQVVSHLETQCYIPHGLHDPIVGDVNGLSYNPFLSPQNTPAVVGLPNLGLDLVVLMLKNCVPASGVLSLDEQVMLFLMKLKHNLPFSFLGPLFRISENLSKEIFLEVLRATALKAISYEWWHSMSKVNFGSTLAFMSNYDKCRGIYDFMEIMVQPKMVQMAANPLTFPASSNSAAFKMRTLMVVTPSASIAFLSEAQSYHISEVELVNKSGILDRLHPGDVILSDEELPKIIEESMGKFVTLSPDSSGSLQGNKRGASPRKFVLNCAQKMRSFQIINYLENDLVKEIDNILTCVAFLTNHFPDIDITPKK</sequence>